<keyword evidence="5 10" id="KW-0479">Metal-binding</keyword>
<evidence type="ECO:0000256" key="7">
    <source>
        <dbReference type="ARBA" id="ARBA00022977"/>
    </source>
</evidence>
<dbReference type="KEGG" id="dtr:RSDT_0512"/>
<dbReference type="UniPathway" id="UPA00064">
    <property type="reaction ID" value="UER00091"/>
</dbReference>
<dbReference type="FunFam" id="3.40.50.970:FF:000005">
    <property type="entry name" value="1-deoxy-D-xylulose-5-phosphate synthase"/>
    <property type="match status" value="1"/>
</dbReference>
<feature type="domain" description="Transketolase-like pyrimidine-binding" evidence="11">
    <location>
        <begin position="323"/>
        <end position="487"/>
    </location>
</feature>
<comment type="subunit">
    <text evidence="3 10">Homodimer.</text>
</comment>
<feature type="binding site" evidence="10">
    <location>
        <position position="79"/>
    </location>
    <ligand>
        <name>thiamine diphosphate</name>
        <dbReference type="ChEBI" id="CHEBI:58937"/>
    </ligand>
</feature>
<dbReference type="SMART" id="SM00861">
    <property type="entry name" value="Transket_pyr"/>
    <property type="match status" value="1"/>
</dbReference>
<dbReference type="GO" id="GO:0030976">
    <property type="term" value="F:thiamine pyrophosphate binding"/>
    <property type="evidence" value="ECO:0007669"/>
    <property type="project" value="UniProtKB-UniRule"/>
</dbReference>
<keyword evidence="13" id="KW-1185">Reference proteome</keyword>
<dbReference type="Gene3D" id="3.40.50.970">
    <property type="match status" value="2"/>
</dbReference>
<evidence type="ECO:0000313" key="13">
    <source>
        <dbReference type="Proteomes" id="UP000242645"/>
    </source>
</evidence>
<comment type="function">
    <text evidence="10">Catalyzes the acyloin condensation reaction between C atoms 2 and 3 of pyruvate and glyceraldehyde 3-phosphate to yield 1-deoxy-D-xylulose-5-phosphate (DXP).</text>
</comment>
<proteinExistence type="inferred from homology"/>
<evidence type="ECO:0000256" key="9">
    <source>
        <dbReference type="ARBA" id="ARBA00023229"/>
    </source>
</evidence>
<comment type="pathway">
    <text evidence="1 10">Metabolic intermediate biosynthesis; 1-deoxy-D-xylulose 5-phosphate biosynthesis; 1-deoxy-D-xylulose 5-phosphate from D-glyceraldehyde 3-phosphate and pyruvate: step 1/1.</text>
</comment>
<dbReference type="GO" id="GO:0009228">
    <property type="term" value="P:thiamine biosynthetic process"/>
    <property type="evidence" value="ECO:0007669"/>
    <property type="project" value="UniProtKB-UniRule"/>
</dbReference>
<feature type="binding site" evidence="10">
    <location>
        <position position="180"/>
    </location>
    <ligand>
        <name>Mg(2+)</name>
        <dbReference type="ChEBI" id="CHEBI:18420"/>
    </ligand>
</feature>
<dbReference type="InterPro" id="IPR029061">
    <property type="entry name" value="THDP-binding"/>
</dbReference>
<dbReference type="PROSITE" id="PS00801">
    <property type="entry name" value="TRANSKETOLASE_1"/>
    <property type="match status" value="1"/>
</dbReference>
<dbReference type="SUPFAM" id="SSF52922">
    <property type="entry name" value="TK C-terminal domain-like"/>
    <property type="match status" value="1"/>
</dbReference>
<dbReference type="GO" id="GO:0000287">
    <property type="term" value="F:magnesium ion binding"/>
    <property type="evidence" value="ECO:0007669"/>
    <property type="project" value="UniProtKB-UniRule"/>
</dbReference>
<dbReference type="PANTHER" id="PTHR43322">
    <property type="entry name" value="1-D-DEOXYXYLULOSE 5-PHOSPHATE SYNTHASE-RELATED"/>
    <property type="match status" value="1"/>
</dbReference>
<keyword evidence="9 10" id="KW-0414">Isoprene biosynthesis</keyword>
<dbReference type="NCBIfam" id="TIGR00204">
    <property type="entry name" value="dxs"/>
    <property type="match status" value="1"/>
</dbReference>
<dbReference type="Pfam" id="PF02780">
    <property type="entry name" value="Transketolase_C"/>
    <property type="match status" value="1"/>
</dbReference>
<evidence type="ECO:0000256" key="8">
    <source>
        <dbReference type="ARBA" id="ARBA00023052"/>
    </source>
</evidence>
<evidence type="ECO:0000256" key="3">
    <source>
        <dbReference type="ARBA" id="ARBA00011738"/>
    </source>
</evidence>
<dbReference type="RefSeq" id="WP_096399548.1">
    <property type="nucleotide sequence ID" value="NZ_AP017368.1"/>
</dbReference>
<feature type="binding site" evidence="10">
    <location>
        <begin position="120"/>
        <end position="122"/>
    </location>
    <ligand>
        <name>thiamine diphosphate</name>
        <dbReference type="ChEBI" id="CHEBI:58937"/>
    </ligand>
</feature>
<dbReference type="Pfam" id="PF02779">
    <property type="entry name" value="Transket_pyr"/>
    <property type="match status" value="1"/>
</dbReference>
<keyword evidence="6 10" id="KW-0460">Magnesium</keyword>
<dbReference type="NCBIfam" id="NF003933">
    <property type="entry name" value="PRK05444.2-2"/>
    <property type="match status" value="1"/>
</dbReference>
<protein>
    <recommendedName>
        <fullName evidence="10">1-deoxy-D-xylulose-5-phosphate synthase</fullName>
        <ecNumber evidence="10">2.2.1.7</ecNumber>
    </recommendedName>
    <alternativeName>
        <fullName evidence="10">1-deoxyxylulose-5-phosphate synthase</fullName>
        <shortName evidence="10">DXP synthase</shortName>
        <shortName evidence="10">DXPS</shortName>
    </alternativeName>
</protein>
<evidence type="ECO:0000256" key="1">
    <source>
        <dbReference type="ARBA" id="ARBA00004980"/>
    </source>
</evidence>
<reference evidence="12 13" key="1">
    <citation type="journal article" date="2017" name="ISME J.">
        <title>Genome of 'Ca. Desulfovibrio trichonymphae', an H2-oxidizing bacterium in a tripartite symbiotic system within a protist cell in the termite gut.</title>
        <authorList>
            <person name="Kuwahara H."/>
            <person name="Yuki M."/>
            <person name="Izawa K."/>
            <person name="Ohkuma M."/>
            <person name="Hongoh Y."/>
        </authorList>
    </citation>
    <scope>NUCLEOTIDE SEQUENCE [LARGE SCALE GENOMIC DNA]</scope>
    <source>
        <strain evidence="12 13">Rs-N31</strain>
    </source>
</reference>
<feature type="binding site" evidence="10">
    <location>
        <position position="292"/>
    </location>
    <ligand>
        <name>thiamine diphosphate</name>
        <dbReference type="ChEBI" id="CHEBI:58937"/>
    </ligand>
</feature>
<evidence type="ECO:0000256" key="6">
    <source>
        <dbReference type="ARBA" id="ARBA00022842"/>
    </source>
</evidence>
<organism evidence="12 13">
    <name type="scientific">Candidatus Desulfovibrio trichonymphae</name>
    <dbReference type="NCBI Taxonomy" id="1725232"/>
    <lineage>
        <taxon>Bacteria</taxon>
        <taxon>Pseudomonadati</taxon>
        <taxon>Thermodesulfobacteriota</taxon>
        <taxon>Desulfovibrionia</taxon>
        <taxon>Desulfovibrionales</taxon>
        <taxon>Desulfovibrionaceae</taxon>
        <taxon>Desulfovibrio</taxon>
    </lineage>
</organism>
<keyword evidence="4 10" id="KW-0808">Transferase</keyword>
<dbReference type="InterPro" id="IPR049557">
    <property type="entry name" value="Transketolase_CS"/>
</dbReference>
<name>A0A1J1E3L7_9BACT</name>
<sequence length="646" mass="70150">MTQTTNRTLLNTLAFPAQLSGLTDLQMLHLADEVRQRIINVVSHNGGHLAPSLGVVELTLALLATFDMDRDKLIWDVGHQSYAFKLLTGRAGTFHTLRLFGGLSGFPKMSESPCDHFGTGHSSTSVSAALGMATARDLAGLKHHVVAVIGDGALTAGEAFEGLNLAGHMGRRLIVLLNDNAMSISSNVGALSLFLSRTLSRRWVRQARKDVLKFLRSVPKVGQKLATYAIRGESSFKSFFTPGMLFEAFRFNYIGPVDGHDIPALRRHLQTAAAVDDGPVLLHVRTHKGKGYAPAEANPTQYHGVGLFAPETGLPVPSSDTVPSFTHVFSTTLVQLAEQDERIIAITAAMPEGTGTNLFKEHFPDRFVDAGICEQHAVTFAAGLSSQGCLPVVAIYSTFLQRAYDQIVHDVCLQNLPVTFCVDRAGLVGEDGATHHGYFDIAYLRHIPQMRLLAPRDENMLRHCLFTALYGGSPCALRYSRGAGFGVPLVWPPQKLPLGVGEIMQQGSNIAILALGNRVYPALEAASFVEKKLGFLPFVFDPVWIKPLPEKQLAEIAERFDRILIVEEGVLAGGFSSSVLEFLNDHGLLRGHCIQRLGLPDTFVGHGTQLQLREMLGLRSKGIAEAVFSLANSNGSKSETKIFETG</sequence>
<dbReference type="InterPro" id="IPR005475">
    <property type="entry name" value="Transketolase-like_Pyr-bd"/>
</dbReference>
<dbReference type="CDD" id="cd02007">
    <property type="entry name" value="TPP_DXS"/>
    <property type="match status" value="1"/>
</dbReference>
<dbReference type="HAMAP" id="MF_00315">
    <property type="entry name" value="DXP_synth"/>
    <property type="match status" value="1"/>
</dbReference>
<dbReference type="Pfam" id="PF13292">
    <property type="entry name" value="DXP_synthase_N"/>
    <property type="match status" value="1"/>
</dbReference>
<comment type="catalytic activity">
    <reaction evidence="10">
        <text>D-glyceraldehyde 3-phosphate + pyruvate + H(+) = 1-deoxy-D-xylulose 5-phosphate + CO2</text>
        <dbReference type="Rhea" id="RHEA:12605"/>
        <dbReference type="ChEBI" id="CHEBI:15361"/>
        <dbReference type="ChEBI" id="CHEBI:15378"/>
        <dbReference type="ChEBI" id="CHEBI:16526"/>
        <dbReference type="ChEBI" id="CHEBI:57792"/>
        <dbReference type="ChEBI" id="CHEBI:59776"/>
        <dbReference type="EC" id="2.2.1.7"/>
    </reaction>
</comment>
<dbReference type="EMBL" id="AP017368">
    <property type="protein sequence ID" value="BAV92024.1"/>
    <property type="molecule type" value="Genomic_DNA"/>
</dbReference>
<dbReference type="InterPro" id="IPR005477">
    <property type="entry name" value="Dxylulose-5-P_synthase"/>
</dbReference>
<dbReference type="OrthoDB" id="9803371at2"/>
<feature type="binding site" evidence="10">
    <location>
        <begin position="152"/>
        <end position="153"/>
    </location>
    <ligand>
        <name>thiamine diphosphate</name>
        <dbReference type="ChEBI" id="CHEBI:58937"/>
    </ligand>
</feature>
<dbReference type="GO" id="GO:0005829">
    <property type="term" value="C:cytosol"/>
    <property type="evidence" value="ECO:0007669"/>
    <property type="project" value="TreeGrafter"/>
</dbReference>
<dbReference type="Proteomes" id="UP000242645">
    <property type="component" value="Chromosome"/>
</dbReference>
<keyword evidence="8 10" id="KW-0786">Thiamine pyrophosphate</keyword>
<accession>A0A1J1E3L7</accession>
<dbReference type="EC" id="2.2.1.7" evidence="10"/>
<evidence type="ECO:0000256" key="10">
    <source>
        <dbReference type="HAMAP-Rule" id="MF_00315"/>
    </source>
</evidence>
<comment type="cofactor">
    <cofactor evidence="10">
        <name>Mg(2+)</name>
        <dbReference type="ChEBI" id="CHEBI:18420"/>
    </cofactor>
    <text evidence="10">Binds 1 Mg(2+) ion per subunit.</text>
</comment>
<evidence type="ECO:0000259" key="11">
    <source>
        <dbReference type="SMART" id="SM00861"/>
    </source>
</evidence>
<feature type="binding site" evidence="10">
    <location>
        <position position="374"/>
    </location>
    <ligand>
        <name>thiamine diphosphate</name>
        <dbReference type="ChEBI" id="CHEBI:58937"/>
    </ligand>
</feature>
<dbReference type="InterPro" id="IPR020826">
    <property type="entry name" value="Transketolase_BS"/>
</dbReference>
<dbReference type="Gene3D" id="3.40.50.920">
    <property type="match status" value="1"/>
</dbReference>
<dbReference type="PANTHER" id="PTHR43322:SF5">
    <property type="entry name" value="1-DEOXY-D-XYLULOSE-5-PHOSPHATE SYNTHASE, CHLOROPLASTIC"/>
    <property type="match status" value="1"/>
</dbReference>
<dbReference type="GO" id="GO:0019288">
    <property type="term" value="P:isopentenyl diphosphate biosynthetic process, methylerythritol 4-phosphate pathway"/>
    <property type="evidence" value="ECO:0007669"/>
    <property type="project" value="TreeGrafter"/>
</dbReference>
<dbReference type="AlphaFoldDB" id="A0A1J1E3L7"/>
<comment type="cofactor">
    <cofactor evidence="10">
        <name>thiamine diphosphate</name>
        <dbReference type="ChEBI" id="CHEBI:58937"/>
    </cofactor>
    <text evidence="10">Binds 1 thiamine pyrophosphate per subunit.</text>
</comment>
<feature type="binding site" evidence="10">
    <location>
        <position position="180"/>
    </location>
    <ligand>
        <name>thiamine diphosphate</name>
        <dbReference type="ChEBI" id="CHEBI:58937"/>
    </ligand>
</feature>
<keyword evidence="7 10" id="KW-0784">Thiamine biosynthesis</keyword>
<gene>
    <name evidence="10 12" type="primary">dxs</name>
    <name evidence="12" type="ORF">RSDT_0512</name>
</gene>
<dbReference type="InterPro" id="IPR009014">
    <property type="entry name" value="Transketo_C/PFOR_II"/>
</dbReference>
<evidence type="ECO:0000256" key="4">
    <source>
        <dbReference type="ARBA" id="ARBA00022679"/>
    </source>
</evidence>
<dbReference type="InterPro" id="IPR033248">
    <property type="entry name" value="Transketolase_C"/>
</dbReference>
<comment type="similarity">
    <text evidence="2 10">Belongs to the transketolase family. DXPS subfamily.</text>
</comment>
<evidence type="ECO:0000313" key="12">
    <source>
        <dbReference type="EMBL" id="BAV92024.1"/>
    </source>
</evidence>
<evidence type="ECO:0000256" key="2">
    <source>
        <dbReference type="ARBA" id="ARBA00011081"/>
    </source>
</evidence>
<dbReference type="GO" id="GO:0016114">
    <property type="term" value="P:terpenoid biosynthetic process"/>
    <property type="evidence" value="ECO:0007669"/>
    <property type="project" value="UniProtKB-UniRule"/>
</dbReference>
<evidence type="ECO:0000256" key="5">
    <source>
        <dbReference type="ARBA" id="ARBA00022723"/>
    </source>
</evidence>
<dbReference type="PROSITE" id="PS00802">
    <property type="entry name" value="TRANSKETOLASE_2"/>
    <property type="match status" value="1"/>
</dbReference>
<feature type="binding site" evidence="10">
    <location>
        <position position="151"/>
    </location>
    <ligand>
        <name>Mg(2+)</name>
        <dbReference type="ChEBI" id="CHEBI:18420"/>
    </ligand>
</feature>
<dbReference type="CDD" id="cd07033">
    <property type="entry name" value="TPP_PYR_DXS_TK_like"/>
    <property type="match status" value="1"/>
</dbReference>
<dbReference type="GO" id="GO:0008661">
    <property type="term" value="F:1-deoxy-D-xylulose-5-phosphate synthase activity"/>
    <property type="evidence" value="ECO:0007669"/>
    <property type="project" value="UniProtKB-UniRule"/>
</dbReference>
<dbReference type="SUPFAM" id="SSF52518">
    <property type="entry name" value="Thiamin diphosphate-binding fold (THDP-binding)"/>
    <property type="match status" value="2"/>
</dbReference>